<dbReference type="AlphaFoldDB" id="A0A839N0R3"/>
<reference evidence="2 3" key="1">
    <citation type="submission" date="2020-08" db="EMBL/GenBank/DDBJ databases">
        <title>Sequencing the genomes of 1000 actinobacteria strains.</title>
        <authorList>
            <person name="Klenk H.-P."/>
        </authorList>
    </citation>
    <scope>NUCLEOTIDE SEQUENCE [LARGE SCALE GENOMIC DNA]</scope>
    <source>
        <strain evidence="2 3">DSM 105369</strain>
    </source>
</reference>
<gene>
    <name evidence="2" type="ORF">FHU39_000941</name>
</gene>
<accession>A0A839N0R3</accession>
<dbReference type="RefSeq" id="WP_183319290.1">
    <property type="nucleotide sequence ID" value="NZ_JACHVQ010000001.1"/>
</dbReference>
<feature type="region of interest" description="Disordered" evidence="1">
    <location>
        <begin position="1"/>
        <end position="26"/>
    </location>
</feature>
<evidence type="ECO:0000313" key="2">
    <source>
        <dbReference type="EMBL" id="MBB2890957.1"/>
    </source>
</evidence>
<dbReference type="Proteomes" id="UP000559182">
    <property type="component" value="Unassembled WGS sequence"/>
</dbReference>
<sequence length="117" mass="13031">MTKEGTAQTDDNGIVAITNADDGSSEGVERNKIKLENNGIYEEITRIEQEDMYPAYRDDDDIETTLPSHISLTGELSGDLVVESPATPPEFRTSEIIRSEALEREFLSLLSAVRKNR</sequence>
<organism evidence="2 3">
    <name type="scientific">Flexivirga oryzae</name>
    <dbReference type="NCBI Taxonomy" id="1794944"/>
    <lineage>
        <taxon>Bacteria</taxon>
        <taxon>Bacillati</taxon>
        <taxon>Actinomycetota</taxon>
        <taxon>Actinomycetes</taxon>
        <taxon>Micrococcales</taxon>
        <taxon>Dermacoccaceae</taxon>
        <taxon>Flexivirga</taxon>
    </lineage>
</organism>
<evidence type="ECO:0000256" key="1">
    <source>
        <dbReference type="SAM" id="MobiDB-lite"/>
    </source>
</evidence>
<keyword evidence="3" id="KW-1185">Reference proteome</keyword>
<name>A0A839N0R3_9MICO</name>
<dbReference type="EMBL" id="JACHVQ010000001">
    <property type="protein sequence ID" value="MBB2890957.1"/>
    <property type="molecule type" value="Genomic_DNA"/>
</dbReference>
<feature type="compositionally biased region" description="Polar residues" evidence="1">
    <location>
        <begin position="1"/>
        <end position="11"/>
    </location>
</feature>
<proteinExistence type="predicted"/>
<evidence type="ECO:0000313" key="3">
    <source>
        <dbReference type="Proteomes" id="UP000559182"/>
    </source>
</evidence>
<comment type="caution">
    <text evidence="2">The sequence shown here is derived from an EMBL/GenBank/DDBJ whole genome shotgun (WGS) entry which is preliminary data.</text>
</comment>
<protein>
    <submittedName>
        <fullName evidence="2">Uncharacterized protein</fullName>
    </submittedName>
</protein>